<dbReference type="STRING" id="640205.SAMN05216381_2579"/>
<dbReference type="GO" id="GO:0005886">
    <property type="term" value="C:plasma membrane"/>
    <property type="evidence" value="ECO:0007669"/>
    <property type="project" value="UniProtKB-SubCell"/>
</dbReference>
<dbReference type="Pfam" id="PF02518">
    <property type="entry name" value="HATPase_c"/>
    <property type="match status" value="1"/>
</dbReference>
<evidence type="ECO:0000313" key="15">
    <source>
        <dbReference type="EMBL" id="SDF86524.1"/>
    </source>
</evidence>
<sequence length="594" mass="65800">MKLRSKLFLSTTALLTVALLGLMLGIFSVLQLTQSQNRTLAHNLNVISDSLDLRQELGKQLFLVLGERFDEQALQTLRTSDQNFRQWIDRALAQSPTDGDRQAILDIQSAYQKFSLLLQDPQAVRNDLLNNDEFANSIEAVRDRLNALQVSYVAAVQASEAHARERAWLIAGLLGLVGLAVLVIGFITAHSIARRVGQPIEALARAADQIGQGDFQVTLPITPVAELSALSRRFGLMAESLRHLKSSNVEALMSEQRRLQAVLDSIDDGLLIFGRNGLLGHFNPVAQRQLGWDDQPLGQSPSQALGRPELDEQLQHVLQGHSLDQRLADLQVEANGELRLLSYSLTPVSHSEGHILGAVMVLHDVTKQRTFERARNEFVLRASHELRTPVTGMHMAFGLLRERSKFAAESREADLVHIVDEEMERLVHLIEDLLNFSRYQSGVQKLELAPCDIPELLGQALKRHAGKAQAAHVELSLEMDEVLPRTHLDRAQIDRVLDHLLDNALRHSPEAGTIRLSAQRQDDRLLISVEDDGEGIPYGQQARLFEPFVQVGRKKGGAGLGLALCKEIVQLHGGRIGAESQPGQGARFHLALPL</sequence>
<name>A0A1G7PK70_9GAMM</name>
<evidence type="ECO:0000259" key="12">
    <source>
        <dbReference type="PROSITE" id="PS50112"/>
    </source>
</evidence>
<dbReference type="InterPro" id="IPR038320">
    <property type="entry name" value="KinB_N_sf"/>
</dbReference>
<dbReference type="GO" id="GO:0005524">
    <property type="term" value="F:ATP binding"/>
    <property type="evidence" value="ECO:0007669"/>
    <property type="project" value="UniProtKB-KW"/>
</dbReference>
<dbReference type="InterPro" id="IPR003660">
    <property type="entry name" value="HAMP_dom"/>
</dbReference>
<dbReference type="EC" id="2.7.13.3" evidence="3"/>
<evidence type="ECO:0000256" key="2">
    <source>
        <dbReference type="ARBA" id="ARBA00004651"/>
    </source>
</evidence>
<dbReference type="InterPro" id="IPR036097">
    <property type="entry name" value="HisK_dim/P_sf"/>
</dbReference>
<evidence type="ECO:0000256" key="6">
    <source>
        <dbReference type="ARBA" id="ARBA00022679"/>
    </source>
</evidence>
<dbReference type="SUPFAM" id="SSF55874">
    <property type="entry name" value="ATPase domain of HSP90 chaperone/DNA topoisomerase II/histidine kinase"/>
    <property type="match status" value="1"/>
</dbReference>
<dbReference type="Gene3D" id="1.10.287.130">
    <property type="match status" value="1"/>
</dbReference>
<keyword evidence="8" id="KW-0418">Kinase</keyword>
<evidence type="ECO:0000256" key="8">
    <source>
        <dbReference type="ARBA" id="ARBA00022777"/>
    </source>
</evidence>
<feature type="domain" description="PAC" evidence="13">
    <location>
        <begin position="321"/>
        <end position="377"/>
    </location>
</feature>
<dbReference type="Pfam" id="PF00512">
    <property type="entry name" value="HisKA"/>
    <property type="match status" value="1"/>
</dbReference>
<dbReference type="CDD" id="cd00075">
    <property type="entry name" value="HATPase"/>
    <property type="match status" value="1"/>
</dbReference>
<evidence type="ECO:0000313" key="16">
    <source>
        <dbReference type="Proteomes" id="UP000243378"/>
    </source>
</evidence>
<dbReference type="OrthoDB" id="1931120at2"/>
<evidence type="ECO:0000256" key="7">
    <source>
        <dbReference type="ARBA" id="ARBA00022741"/>
    </source>
</evidence>
<dbReference type="CDD" id="cd06225">
    <property type="entry name" value="HAMP"/>
    <property type="match status" value="1"/>
</dbReference>
<keyword evidence="9" id="KW-0067">ATP-binding</keyword>
<keyword evidence="4" id="KW-1003">Cell membrane</keyword>
<dbReference type="Proteomes" id="UP000243378">
    <property type="component" value="Unassembled WGS sequence"/>
</dbReference>
<evidence type="ECO:0000256" key="1">
    <source>
        <dbReference type="ARBA" id="ARBA00000085"/>
    </source>
</evidence>
<dbReference type="NCBIfam" id="TIGR00229">
    <property type="entry name" value="sensory_box"/>
    <property type="match status" value="1"/>
</dbReference>
<dbReference type="SMART" id="SM00388">
    <property type="entry name" value="HisKA"/>
    <property type="match status" value="1"/>
</dbReference>
<dbReference type="PROSITE" id="PS50112">
    <property type="entry name" value="PAS"/>
    <property type="match status" value="1"/>
</dbReference>
<reference evidence="15 16" key="1">
    <citation type="submission" date="2016-10" db="EMBL/GenBank/DDBJ databases">
        <authorList>
            <person name="de Groot N.N."/>
        </authorList>
    </citation>
    <scope>NUCLEOTIDE SEQUENCE [LARGE SCALE GENOMIC DNA]</scope>
    <source>
        <strain evidence="15 16">LMG 25475</strain>
    </source>
</reference>
<dbReference type="PROSITE" id="PS50113">
    <property type="entry name" value="PAC"/>
    <property type="match status" value="1"/>
</dbReference>
<keyword evidence="5" id="KW-0597">Phosphoprotein</keyword>
<dbReference type="InterPro" id="IPR004358">
    <property type="entry name" value="Sig_transdc_His_kin-like_C"/>
</dbReference>
<keyword evidence="10" id="KW-1133">Transmembrane helix</keyword>
<dbReference type="Pfam" id="PF08448">
    <property type="entry name" value="PAS_4"/>
    <property type="match status" value="1"/>
</dbReference>
<dbReference type="SMART" id="SM00304">
    <property type="entry name" value="HAMP"/>
    <property type="match status" value="1"/>
</dbReference>
<evidence type="ECO:0000256" key="10">
    <source>
        <dbReference type="SAM" id="Phobius"/>
    </source>
</evidence>
<dbReference type="Gene3D" id="1.20.120.880">
    <property type="entry name" value="Histidine kinase (KinB), sensor domain"/>
    <property type="match status" value="1"/>
</dbReference>
<dbReference type="PROSITE" id="PS50109">
    <property type="entry name" value="HIS_KIN"/>
    <property type="match status" value="1"/>
</dbReference>
<dbReference type="InterPro" id="IPR050980">
    <property type="entry name" value="2C_sensor_his_kinase"/>
</dbReference>
<proteinExistence type="predicted"/>
<dbReference type="PRINTS" id="PR00344">
    <property type="entry name" value="BCTRLSENSOR"/>
</dbReference>
<evidence type="ECO:0000259" key="11">
    <source>
        <dbReference type="PROSITE" id="PS50109"/>
    </source>
</evidence>
<dbReference type="CDD" id="cd00130">
    <property type="entry name" value="PAS"/>
    <property type="match status" value="1"/>
</dbReference>
<feature type="domain" description="HAMP" evidence="14">
    <location>
        <begin position="194"/>
        <end position="246"/>
    </location>
</feature>
<evidence type="ECO:0000256" key="3">
    <source>
        <dbReference type="ARBA" id="ARBA00012438"/>
    </source>
</evidence>
<dbReference type="CDD" id="cd00082">
    <property type="entry name" value="HisKA"/>
    <property type="match status" value="1"/>
</dbReference>
<dbReference type="InterPro" id="IPR000014">
    <property type="entry name" value="PAS"/>
</dbReference>
<dbReference type="PANTHER" id="PTHR44936">
    <property type="entry name" value="SENSOR PROTEIN CREC"/>
    <property type="match status" value="1"/>
</dbReference>
<dbReference type="FunFam" id="3.30.565.10:FF:000006">
    <property type="entry name" value="Sensor histidine kinase WalK"/>
    <property type="match status" value="1"/>
</dbReference>
<dbReference type="InterPro" id="IPR036890">
    <property type="entry name" value="HATPase_C_sf"/>
</dbReference>
<keyword evidence="10" id="KW-0812">Transmembrane</keyword>
<keyword evidence="7" id="KW-0547">Nucleotide-binding</keyword>
<feature type="transmembrane region" description="Helical" evidence="10">
    <location>
        <begin position="167"/>
        <end position="189"/>
    </location>
</feature>
<feature type="domain" description="Histidine kinase" evidence="11">
    <location>
        <begin position="381"/>
        <end position="594"/>
    </location>
</feature>
<evidence type="ECO:0000259" key="14">
    <source>
        <dbReference type="PROSITE" id="PS50885"/>
    </source>
</evidence>
<dbReference type="SUPFAM" id="SSF55785">
    <property type="entry name" value="PYP-like sensor domain (PAS domain)"/>
    <property type="match status" value="1"/>
</dbReference>
<dbReference type="Gene3D" id="1.10.8.500">
    <property type="entry name" value="HAMP domain in histidine kinase"/>
    <property type="match status" value="1"/>
</dbReference>
<comment type="catalytic activity">
    <reaction evidence="1">
        <text>ATP + protein L-histidine = ADP + protein N-phospho-L-histidine.</text>
        <dbReference type="EC" id="2.7.13.3"/>
    </reaction>
</comment>
<feature type="domain" description="PAS" evidence="12">
    <location>
        <begin position="255"/>
        <end position="297"/>
    </location>
</feature>
<dbReference type="Pfam" id="PF16767">
    <property type="entry name" value="KinB_sensor"/>
    <property type="match status" value="1"/>
</dbReference>
<accession>A0A1G7PK70</accession>
<dbReference type="RefSeq" id="WP_092368561.1">
    <property type="nucleotide sequence ID" value="NZ_FNBM01000005.1"/>
</dbReference>
<dbReference type="GO" id="GO:0000155">
    <property type="term" value="F:phosphorelay sensor kinase activity"/>
    <property type="evidence" value="ECO:0007669"/>
    <property type="project" value="InterPro"/>
</dbReference>
<dbReference type="SMART" id="SM00091">
    <property type="entry name" value="PAS"/>
    <property type="match status" value="1"/>
</dbReference>
<dbReference type="InterPro" id="IPR005467">
    <property type="entry name" value="His_kinase_dom"/>
</dbReference>
<dbReference type="Gene3D" id="3.30.565.10">
    <property type="entry name" value="Histidine kinase-like ATPase, C-terminal domain"/>
    <property type="match status" value="1"/>
</dbReference>
<organism evidence="15 16">
    <name type="scientific">Phytopseudomonas seleniipraecipitans</name>
    <dbReference type="NCBI Taxonomy" id="640205"/>
    <lineage>
        <taxon>Bacteria</taxon>
        <taxon>Pseudomonadati</taxon>
        <taxon>Pseudomonadota</taxon>
        <taxon>Gammaproteobacteria</taxon>
        <taxon>Pseudomonadales</taxon>
        <taxon>Pseudomonadaceae</taxon>
        <taxon>Phytopseudomonas</taxon>
    </lineage>
</organism>
<dbReference type="SUPFAM" id="SSF47384">
    <property type="entry name" value="Homodimeric domain of signal transducing histidine kinase"/>
    <property type="match status" value="1"/>
</dbReference>
<protein>
    <recommendedName>
        <fullName evidence="3">histidine kinase</fullName>
        <ecNumber evidence="3">2.7.13.3</ecNumber>
    </recommendedName>
</protein>
<dbReference type="InterPro" id="IPR003594">
    <property type="entry name" value="HATPase_dom"/>
</dbReference>
<dbReference type="PROSITE" id="PS50885">
    <property type="entry name" value="HAMP"/>
    <property type="match status" value="1"/>
</dbReference>
<evidence type="ECO:0000256" key="5">
    <source>
        <dbReference type="ARBA" id="ARBA00022553"/>
    </source>
</evidence>
<dbReference type="InterPro" id="IPR013656">
    <property type="entry name" value="PAS_4"/>
</dbReference>
<dbReference type="InterPro" id="IPR000700">
    <property type="entry name" value="PAS-assoc_C"/>
</dbReference>
<comment type="subcellular location">
    <subcellularLocation>
        <location evidence="2">Cell membrane</location>
        <topology evidence="2">Multi-pass membrane protein</topology>
    </subcellularLocation>
</comment>
<evidence type="ECO:0000256" key="9">
    <source>
        <dbReference type="ARBA" id="ARBA00022840"/>
    </source>
</evidence>
<dbReference type="InterPro" id="IPR035965">
    <property type="entry name" value="PAS-like_dom_sf"/>
</dbReference>
<gene>
    <name evidence="15" type="ORF">SAMN05216381_2579</name>
</gene>
<dbReference type="InterPro" id="IPR003661">
    <property type="entry name" value="HisK_dim/P_dom"/>
</dbReference>
<dbReference type="AlphaFoldDB" id="A0A1G7PK70"/>
<dbReference type="InterPro" id="IPR031909">
    <property type="entry name" value="KinB_sensor_dom"/>
</dbReference>
<evidence type="ECO:0000259" key="13">
    <source>
        <dbReference type="PROSITE" id="PS50113"/>
    </source>
</evidence>
<dbReference type="Gene3D" id="3.30.450.20">
    <property type="entry name" value="PAS domain"/>
    <property type="match status" value="1"/>
</dbReference>
<evidence type="ECO:0000256" key="4">
    <source>
        <dbReference type="ARBA" id="ARBA00022475"/>
    </source>
</evidence>
<dbReference type="SMART" id="SM00387">
    <property type="entry name" value="HATPase_c"/>
    <property type="match status" value="1"/>
</dbReference>
<dbReference type="Pfam" id="PF00672">
    <property type="entry name" value="HAMP"/>
    <property type="match status" value="1"/>
</dbReference>
<keyword evidence="6" id="KW-0808">Transferase</keyword>
<dbReference type="EMBL" id="FNBM01000005">
    <property type="protein sequence ID" value="SDF86524.1"/>
    <property type="molecule type" value="Genomic_DNA"/>
</dbReference>
<dbReference type="SUPFAM" id="SSF158472">
    <property type="entry name" value="HAMP domain-like"/>
    <property type="match status" value="1"/>
</dbReference>
<dbReference type="PANTHER" id="PTHR44936:SF10">
    <property type="entry name" value="SENSOR PROTEIN RSTB"/>
    <property type="match status" value="1"/>
</dbReference>
<keyword evidence="10" id="KW-0472">Membrane</keyword>